<keyword evidence="1" id="KW-0547">Nucleotide-binding</keyword>
<accession>A0A811QKB0</accession>
<dbReference type="PANTHER" id="PTHR45707">
    <property type="entry name" value="C2 CALCIUM/LIPID-BINDING PLANT PHOSPHORIBOSYLTRANSFERASE FAMILY PROTEIN"/>
    <property type="match status" value="1"/>
</dbReference>
<comment type="caution">
    <text evidence="3">The sequence shown here is derived from an EMBL/GenBank/DDBJ whole genome shotgun (WGS) entry which is preliminary data.</text>
</comment>
<dbReference type="PANTHER" id="PTHR45707:SF76">
    <property type="entry name" value="PROTEIN KINASE DOMAIN-CONTAINING PROTEIN"/>
    <property type="match status" value="1"/>
</dbReference>
<evidence type="ECO:0000313" key="4">
    <source>
        <dbReference type="Proteomes" id="UP000604825"/>
    </source>
</evidence>
<reference evidence="3" key="1">
    <citation type="submission" date="2020-10" db="EMBL/GenBank/DDBJ databases">
        <authorList>
            <person name="Han B."/>
            <person name="Lu T."/>
            <person name="Zhao Q."/>
            <person name="Huang X."/>
            <person name="Zhao Y."/>
        </authorList>
    </citation>
    <scope>NUCLEOTIDE SEQUENCE</scope>
</reference>
<dbReference type="InterPro" id="IPR011009">
    <property type="entry name" value="Kinase-like_dom_sf"/>
</dbReference>
<dbReference type="Gene3D" id="1.10.510.10">
    <property type="entry name" value="Transferase(Phosphotransferase) domain 1"/>
    <property type="match status" value="1"/>
</dbReference>
<keyword evidence="4" id="KW-1185">Reference proteome</keyword>
<proteinExistence type="predicted"/>
<dbReference type="InterPro" id="IPR017441">
    <property type="entry name" value="Protein_kinase_ATP_BS"/>
</dbReference>
<dbReference type="AlphaFoldDB" id="A0A811QKB0"/>
<feature type="domain" description="Protein kinase" evidence="2">
    <location>
        <begin position="18"/>
        <end position="118"/>
    </location>
</feature>
<evidence type="ECO:0000256" key="1">
    <source>
        <dbReference type="PROSITE-ProRule" id="PRU10141"/>
    </source>
</evidence>
<dbReference type="PROSITE" id="PS00107">
    <property type="entry name" value="PROTEIN_KINASE_ATP"/>
    <property type="match status" value="1"/>
</dbReference>
<dbReference type="SUPFAM" id="SSF56112">
    <property type="entry name" value="Protein kinase-like (PK-like)"/>
    <property type="match status" value="1"/>
</dbReference>
<sequence>MELAELPFRLLEEITEGFSEGRLLGTGSYGRVYKGVHKNGDEVAVKRLSYDLEDEQFKELRNHMRLDHPNIVRVVGYYDETQHKQVNYEGKFVVAEVRHRALCLEYMHNGSLQKHLSG</sequence>
<dbReference type="InterPro" id="IPR000719">
    <property type="entry name" value="Prot_kinase_dom"/>
</dbReference>
<feature type="binding site" evidence="1">
    <location>
        <position position="46"/>
    </location>
    <ligand>
        <name>ATP</name>
        <dbReference type="ChEBI" id="CHEBI:30616"/>
    </ligand>
</feature>
<evidence type="ECO:0000259" key="2">
    <source>
        <dbReference type="PROSITE" id="PS50011"/>
    </source>
</evidence>
<keyword evidence="1" id="KW-0067">ATP-binding</keyword>
<name>A0A811QKB0_9POAL</name>
<gene>
    <name evidence="3" type="ORF">NCGR_LOCUS40745</name>
</gene>
<dbReference type="EMBL" id="CAJGYO010000010">
    <property type="protein sequence ID" value="CAD6257255.1"/>
    <property type="molecule type" value="Genomic_DNA"/>
</dbReference>
<dbReference type="Proteomes" id="UP000604825">
    <property type="component" value="Unassembled WGS sequence"/>
</dbReference>
<dbReference type="GO" id="GO:0004672">
    <property type="term" value="F:protein kinase activity"/>
    <property type="evidence" value="ECO:0007669"/>
    <property type="project" value="InterPro"/>
</dbReference>
<dbReference type="OrthoDB" id="686240at2759"/>
<dbReference type="GO" id="GO:0005524">
    <property type="term" value="F:ATP binding"/>
    <property type="evidence" value="ECO:0007669"/>
    <property type="project" value="UniProtKB-UniRule"/>
</dbReference>
<dbReference type="Pfam" id="PF00069">
    <property type="entry name" value="Pkinase"/>
    <property type="match status" value="1"/>
</dbReference>
<organism evidence="3 4">
    <name type="scientific">Miscanthus lutarioriparius</name>
    <dbReference type="NCBI Taxonomy" id="422564"/>
    <lineage>
        <taxon>Eukaryota</taxon>
        <taxon>Viridiplantae</taxon>
        <taxon>Streptophyta</taxon>
        <taxon>Embryophyta</taxon>
        <taxon>Tracheophyta</taxon>
        <taxon>Spermatophyta</taxon>
        <taxon>Magnoliopsida</taxon>
        <taxon>Liliopsida</taxon>
        <taxon>Poales</taxon>
        <taxon>Poaceae</taxon>
        <taxon>PACMAD clade</taxon>
        <taxon>Panicoideae</taxon>
        <taxon>Andropogonodae</taxon>
        <taxon>Andropogoneae</taxon>
        <taxon>Saccharinae</taxon>
        <taxon>Miscanthus</taxon>
    </lineage>
</organism>
<protein>
    <recommendedName>
        <fullName evidence="2">Protein kinase domain-containing protein</fullName>
    </recommendedName>
</protein>
<dbReference type="PROSITE" id="PS50011">
    <property type="entry name" value="PROTEIN_KINASE_DOM"/>
    <property type="match status" value="1"/>
</dbReference>
<evidence type="ECO:0000313" key="3">
    <source>
        <dbReference type="EMBL" id="CAD6257255.1"/>
    </source>
</evidence>